<dbReference type="KEGG" id="vpo:Kpol_513p26"/>
<dbReference type="OMA" id="CHNANDV"/>
<dbReference type="PANTHER" id="PTHR16631">
    <property type="entry name" value="GLUCAN 1,3-BETA-GLUCOSIDASE"/>
    <property type="match status" value="1"/>
</dbReference>
<dbReference type="GO" id="GO:0005576">
    <property type="term" value="C:extracellular region"/>
    <property type="evidence" value="ECO:0007669"/>
    <property type="project" value="UniProtKB-ARBA"/>
</dbReference>
<organism evidence="17">
    <name type="scientific">Vanderwaltozyma polyspora (strain ATCC 22028 / DSM 70294 / BCRC 21397 / CBS 2163 / NBRC 10782 / NRRL Y-8283 / UCD 57-17)</name>
    <name type="common">Kluyveromyces polysporus</name>
    <dbReference type="NCBI Taxonomy" id="436907"/>
    <lineage>
        <taxon>Eukaryota</taxon>
        <taxon>Fungi</taxon>
        <taxon>Dikarya</taxon>
        <taxon>Ascomycota</taxon>
        <taxon>Saccharomycotina</taxon>
        <taxon>Saccharomycetes</taxon>
        <taxon>Saccharomycetales</taxon>
        <taxon>Saccharomycetaceae</taxon>
        <taxon>Vanderwaltozyma</taxon>
    </lineage>
</organism>
<evidence type="ECO:0000256" key="10">
    <source>
        <dbReference type="ARBA" id="ARBA00023316"/>
    </source>
</evidence>
<evidence type="ECO:0000313" key="17">
    <source>
        <dbReference type="Proteomes" id="UP000000267"/>
    </source>
</evidence>
<dbReference type="GO" id="GO:0071555">
    <property type="term" value="P:cell wall organization"/>
    <property type="evidence" value="ECO:0007669"/>
    <property type="project" value="UniProtKB-KW"/>
</dbReference>
<dbReference type="RefSeq" id="XP_001644368.1">
    <property type="nucleotide sequence ID" value="XM_001644318.1"/>
</dbReference>
<reference evidence="16 17" key="1">
    <citation type="journal article" date="2007" name="Proc. Natl. Acad. Sci. U.S.A.">
        <title>Independent sorting-out of thousands of duplicated gene pairs in two yeast species descended from a whole-genome duplication.</title>
        <authorList>
            <person name="Scannell D.R."/>
            <person name="Frank A.C."/>
            <person name="Conant G.C."/>
            <person name="Byrne K.P."/>
            <person name="Woolfit M."/>
            <person name="Wolfe K.H."/>
        </authorList>
    </citation>
    <scope>NUCLEOTIDE SEQUENCE [LARGE SCALE GENOMIC DNA]</scope>
    <source>
        <strain evidence="17">ATCC 22028 / DSM 70294 / BCRC 21397 / CBS 2163 / NBRC 10782 / NRRL Y-8283 / UCD 57-17</strain>
    </source>
</reference>
<comment type="similarity">
    <text evidence="2 12">Belongs to the glycosyl hydrolase 17 family.</text>
</comment>
<dbReference type="SUPFAM" id="SSF51445">
    <property type="entry name" value="(Trans)glycosidases"/>
    <property type="match status" value="1"/>
</dbReference>
<evidence type="ECO:0000256" key="4">
    <source>
        <dbReference type="ARBA" id="ARBA00022525"/>
    </source>
</evidence>
<evidence type="ECO:0000256" key="12">
    <source>
        <dbReference type="RuleBase" id="RU004335"/>
    </source>
</evidence>
<evidence type="ECO:0000313" key="16">
    <source>
        <dbReference type="EMBL" id="EDO16510.1"/>
    </source>
</evidence>
<evidence type="ECO:0000256" key="1">
    <source>
        <dbReference type="ARBA" id="ARBA00004191"/>
    </source>
</evidence>
<proteinExistence type="inferred from homology"/>
<feature type="region of interest" description="Disordered" evidence="14">
    <location>
        <begin position="113"/>
        <end position="137"/>
    </location>
</feature>
<name>A7TML2_VANPO</name>
<keyword evidence="5" id="KW-0165">Cleavage on pair of basic residues</keyword>
<keyword evidence="8" id="KW-0325">Glycoprotein</keyword>
<keyword evidence="6 15" id="KW-0732">Signal</keyword>
<dbReference type="Proteomes" id="UP000000267">
    <property type="component" value="Unassembled WGS sequence"/>
</dbReference>
<evidence type="ECO:0000256" key="11">
    <source>
        <dbReference type="ARBA" id="ARBA00056660"/>
    </source>
</evidence>
<keyword evidence="10" id="KW-0961">Cell wall biogenesis/degradation</keyword>
<dbReference type="FunFam" id="3.20.20.80:FF:000111">
    <property type="entry name" value="Soluble cell wall protein"/>
    <property type="match status" value="1"/>
</dbReference>
<dbReference type="InParanoid" id="A7TML2"/>
<gene>
    <name evidence="16" type="ORF">Kpol_513p26</name>
</gene>
<dbReference type="AlphaFoldDB" id="A7TML2"/>
<keyword evidence="7 13" id="KW-0378">Hydrolase</keyword>
<dbReference type="GO" id="GO:0009277">
    <property type="term" value="C:fungal-type cell wall"/>
    <property type="evidence" value="ECO:0007669"/>
    <property type="project" value="TreeGrafter"/>
</dbReference>
<keyword evidence="4" id="KW-0964">Secreted</keyword>
<sequence length="393" mass="41714">MRVSNLVRLVPLLSVVLALPTNPKYLHEHKDKRDIVTKVVYVTVGEEEATSTSQAVLLNGQFGLEAGNNQRTTTTLQQEITSSTNTEIPVSITTTANSISAAAAIIDSTTTSTTPTSAVVTSTSPASSSSASSSVSDAGAKGISYSPYSNSGGCKSLSEIKSDLSILSNYDVIRIYGVDCDQVANLLQAKASSQKLFLGIYYMDQIQAGVETIQAAVSSYGSWDDIYTVSIGNELVNAGEATPSQIKQYIDTGRSALTSAGYTGPVVSVDTFVAVINNPDLCNYSDYIAVNAHAYFDYNTAAADAGTWLATQIDNVYKACGSSKNVLITESGWPSKGDTYGAAIPSKANQETAIAAIKEKCGSQTLLFTAYNDYWKSPGQYGVEQYWGIYSSE</sequence>
<dbReference type="GeneID" id="5544664"/>
<keyword evidence="17" id="KW-1185">Reference proteome</keyword>
<evidence type="ECO:0000256" key="5">
    <source>
        <dbReference type="ARBA" id="ARBA00022685"/>
    </source>
</evidence>
<dbReference type="EMBL" id="DS480423">
    <property type="protein sequence ID" value="EDO16510.1"/>
    <property type="molecule type" value="Genomic_DNA"/>
</dbReference>
<dbReference type="Gene3D" id="3.20.20.80">
    <property type="entry name" value="Glycosidases"/>
    <property type="match status" value="1"/>
</dbReference>
<dbReference type="GO" id="GO:0000747">
    <property type="term" value="P:conjugation with cellular fusion"/>
    <property type="evidence" value="ECO:0007669"/>
    <property type="project" value="UniProtKB-ARBA"/>
</dbReference>
<evidence type="ECO:0000256" key="13">
    <source>
        <dbReference type="RuleBase" id="RU004336"/>
    </source>
</evidence>
<evidence type="ECO:0000256" key="8">
    <source>
        <dbReference type="ARBA" id="ARBA00023180"/>
    </source>
</evidence>
<accession>A7TML2</accession>
<keyword evidence="9 13" id="KW-0326">Glycosidase</keyword>
<dbReference type="GO" id="GO:0009986">
    <property type="term" value="C:cell surface"/>
    <property type="evidence" value="ECO:0007669"/>
    <property type="project" value="TreeGrafter"/>
</dbReference>
<dbReference type="InterPro" id="IPR050732">
    <property type="entry name" value="Beta-glucan_modifiers"/>
</dbReference>
<comment type="subcellular location">
    <subcellularLocation>
        <location evidence="1">Secreted</location>
        <location evidence="1">Cell wall</location>
    </subcellularLocation>
</comment>
<comment type="function">
    <text evidence="11">Glucanases possibly play a role in cell expansion during growth, in cell-cell fusion during mating, and in spore release during sporulation.</text>
</comment>
<evidence type="ECO:0000256" key="15">
    <source>
        <dbReference type="SAM" id="SignalP"/>
    </source>
</evidence>
<dbReference type="PANTHER" id="PTHR16631:SF14">
    <property type="entry name" value="FAMILY 17 GLUCOSIDASE SCW10-RELATED"/>
    <property type="match status" value="1"/>
</dbReference>
<evidence type="ECO:0000256" key="9">
    <source>
        <dbReference type="ARBA" id="ARBA00023295"/>
    </source>
</evidence>
<evidence type="ECO:0000256" key="6">
    <source>
        <dbReference type="ARBA" id="ARBA00022729"/>
    </source>
</evidence>
<evidence type="ECO:0000256" key="7">
    <source>
        <dbReference type="ARBA" id="ARBA00022801"/>
    </source>
</evidence>
<dbReference type="HOGENOM" id="CLU_027285_1_0_1"/>
<dbReference type="Pfam" id="PF00332">
    <property type="entry name" value="Glyco_hydro_17"/>
    <property type="match status" value="1"/>
</dbReference>
<dbReference type="STRING" id="436907.A7TML2"/>
<dbReference type="PROSITE" id="PS00587">
    <property type="entry name" value="GLYCOSYL_HYDROL_F17"/>
    <property type="match status" value="1"/>
</dbReference>
<feature type="chain" id="PRO_5002713001" evidence="15">
    <location>
        <begin position="19"/>
        <end position="393"/>
    </location>
</feature>
<dbReference type="GO" id="GO:0005975">
    <property type="term" value="P:carbohydrate metabolic process"/>
    <property type="evidence" value="ECO:0007669"/>
    <property type="project" value="InterPro"/>
</dbReference>
<dbReference type="eggNOG" id="ENOG502QTKT">
    <property type="taxonomic scope" value="Eukaryota"/>
</dbReference>
<dbReference type="InterPro" id="IPR000490">
    <property type="entry name" value="Glyco_hydro_17"/>
</dbReference>
<dbReference type="InterPro" id="IPR017853">
    <property type="entry name" value="GH"/>
</dbReference>
<evidence type="ECO:0000256" key="14">
    <source>
        <dbReference type="SAM" id="MobiDB-lite"/>
    </source>
</evidence>
<evidence type="ECO:0000256" key="3">
    <source>
        <dbReference type="ARBA" id="ARBA00022512"/>
    </source>
</evidence>
<feature type="signal peptide" evidence="15">
    <location>
        <begin position="1"/>
        <end position="18"/>
    </location>
</feature>
<protein>
    <submittedName>
        <fullName evidence="16">Uncharacterized protein</fullName>
    </submittedName>
</protein>
<dbReference type="OrthoDB" id="941679at2759"/>
<keyword evidence="3" id="KW-0134">Cell wall</keyword>
<dbReference type="PhylomeDB" id="A7TML2"/>
<evidence type="ECO:0000256" key="2">
    <source>
        <dbReference type="ARBA" id="ARBA00008773"/>
    </source>
</evidence>
<dbReference type="GO" id="GO:0042973">
    <property type="term" value="F:glucan endo-1,3-beta-D-glucosidase activity"/>
    <property type="evidence" value="ECO:0007669"/>
    <property type="project" value="TreeGrafter"/>
</dbReference>